<dbReference type="GO" id="GO:0051539">
    <property type="term" value="F:4 iron, 4 sulfur cluster binding"/>
    <property type="evidence" value="ECO:0007669"/>
    <property type="project" value="UniProtKB-UniRule"/>
</dbReference>
<dbReference type="GO" id="GO:0043866">
    <property type="term" value="F:adenylyl-sulfate reductase (thioredoxin) activity"/>
    <property type="evidence" value="ECO:0007669"/>
    <property type="project" value="UniProtKB-EC"/>
</dbReference>
<dbReference type="OrthoDB" id="9794018at2"/>
<evidence type="ECO:0000256" key="2">
    <source>
        <dbReference type="ARBA" id="ARBA00023002"/>
    </source>
</evidence>
<dbReference type="PANTHER" id="PTHR46509">
    <property type="entry name" value="PHOSPHOADENOSINE PHOSPHOSULFATE REDUCTASE"/>
    <property type="match status" value="1"/>
</dbReference>
<evidence type="ECO:0000256" key="3">
    <source>
        <dbReference type="ARBA" id="ARBA00024327"/>
    </source>
</evidence>
<dbReference type="EMBL" id="VOSB01000043">
    <property type="protein sequence ID" value="TXE15284.1"/>
    <property type="molecule type" value="Genomic_DNA"/>
</dbReference>
<dbReference type="HAMAP" id="MF_00063">
    <property type="entry name" value="CysH"/>
    <property type="match status" value="1"/>
</dbReference>
<dbReference type="NCBIfam" id="NF002537">
    <property type="entry name" value="PRK02090.1"/>
    <property type="match status" value="1"/>
</dbReference>
<keyword evidence="4" id="KW-0411">Iron-sulfur</keyword>
<evidence type="ECO:0000256" key="4">
    <source>
        <dbReference type="HAMAP-Rule" id="MF_00063"/>
    </source>
</evidence>
<feature type="binding site" evidence="4">
    <location>
        <position position="207"/>
    </location>
    <ligand>
        <name>[4Fe-4S] cluster</name>
        <dbReference type="ChEBI" id="CHEBI:49883"/>
    </ligand>
</feature>
<dbReference type="InterPro" id="IPR014729">
    <property type="entry name" value="Rossmann-like_a/b/a_fold"/>
</dbReference>
<protein>
    <recommendedName>
        <fullName evidence="4">Adenosine 5'-phosphosulfate reductase</fullName>
        <shortName evidence="4">APS reductase</shortName>
        <ecNumber evidence="4">1.8.4.10</ecNumber>
    </recommendedName>
    <alternativeName>
        <fullName evidence="4">5'-adenylylsulfate reductase</fullName>
    </alternativeName>
    <alternativeName>
        <fullName evidence="4">Thioredoxin-dependent 5'-adenylylsulfate reductase</fullName>
    </alternativeName>
</protein>
<dbReference type="PIRSF" id="PIRSF000857">
    <property type="entry name" value="PAPS_reductase"/>
    <property type="match status" value="1"/>
</dbReference>
<dbReference type="GO" id="GO:0046872">
    <property type="term" value="F:metal ion binding"/>
    <property type="evidence" value="ECO:0007669"/>
    <property type="project" value="UniProtKB-KW"/>
</dbReference>
<dbReference type="GO" id="GO:0004604">
    <property type="term" value="F:phosphoadenylyl-sulfate reductase (thioredoxin) activity"/>
    <property type="evidence" value="ECO:0007669"/>
    <property type="project" value="UniProtKB-UniRule"/>
</dbReference>
<dbReference type="Gene3D" id="3.40.50.620">
    <property type="entry name" value="HUPs"/>
    <property type="match status" value="1"/>
</dbReference>
<keyword evidence="2 4" id="KW-0560">Oxidoreductase</keyword>
<comment type="cofactor">
    <cofactor evidence="4">
        <name>[4Fe-4S] cluster</name>
        <dbReference type="ChEBI" id="CHEBI:49883"/>
    </cofactor>
    <text evidence="4">Binds 1 [4Fe-4S] cluster per subunit.</text>
</comment>
<dbReference type="AlphaFoldDB" id="A0A5C7B237"/>
<keyword evidence="7" id="KW-1185">Reference proteome</keyword>
<dbReference type="PANTHER" id="PTHR46509:SF1">
    <property type="entry name" value="PHOSPHOADENOSINE PHOSPHOSULFATE REDUCTASE"/>
    <property type="match status" value="1"/>
</dbReference>
<feature type="binding site" evidence="4">
    <location>
        <position position="210"/>
    </location>
    <ligand>
        <name>[4Fe-4S] cluster</name>
        <dbReference type="ChEBI" id="CHEBI:49883"/>
    </ligand>
</feature>
<feature type="binding site" evidence="4">
    <location>
        <position position="126"/>
    </location>
    <ligand>
        <name>[4Fe-4S] cluster</name>
        <dbReference type="ChEBI" id="CHEBI:49883"/>
    </ligand>
</feature>
<evidence type="ECO:0000256" key="1">
    <source>
        <dbReference type="ARBA" id="ARBA00009732"/>
    </source>
</evidence>
<dbReference type="SUPFAM" id="SSF52402">
    <property type="entry name" value="Adenine nucleotide alpha hydrolases-like"/>
    <property type="match status" value="1"/>
</dbReference>
<dbReference type="GO" id="GO:0019379">
    <property type="term" value="P:sulfate assimilation, phosphoadenylyl sulfate reduction by phosphoadenylyl-sulfate reductase (thioredoxin)"/>
    <property type="evidence" value="ECO:0007669"/>
    <property type="project" value="UniProtKB-UniRule"/>
</dbReference>
<comment type="function">
    <text evidence="4">Catalyzes the formation of sulfite from adenosine 5'-phosphosulfate (APS) using thioredoxin as an electron donor.</text>
</comment>
<dbReference type="STRING" id="1123037.GCA_000425305_02891"/>
<feature type="active site" description="Nucleophile; cysteine thiosulfonate intermediate" evidence="4">
    <location>
        <position position="229"/>
    </location>
</feature>
<comment type="catalytic activity">
    <reaction evidence="4">
        <text>[thioredoxin]-disulfide + sulfite + AMP + 2 H(+) = adenosine 5'-phosphosulfate + [thioredoxin]-dithiol</text>
        <dbReference type="Rhea" id="RHEA:21976"/>
        <dbReference type="Rhea" id="RHEA-COMP:10698"/>
        <dbReference type="Rhea" id="RHEA-COMP:10700"/>
        <dbReference type="ChEBI" id="CHEBI:15378"/>
        <dbReference type="ChEBI" id="CHEBI:17359"/>
        <dbReference type="ChEBI" id="CHEBI:29950"/>
        <dbReference type="ChEBI" id="CHEBI:50058"/>
        <dbReference type="ChEBI" id="CHEBI:58243"/>
        <dbReference type="ChEBI" id="CHEBI:456215"/>
        <dbReference type="EC" id="1.8.4.10"/>
    </reaction>
</comment>
<dbReference type="GO" id="GO:0005737">
    <property type="term" value="C:cytoplasm"/>
    <property type="evidence" value="ECO:0007669"/>
    <property type="project" value="UniProtKB-SubCell"/>
</dbReference>
<dbReference type="RefSeq" id="WP_028872611.1">
    <property type="nucleotide sequence ID" value="NZ_VOSB01000043.1"/>
</dbReference>
<comment type="similarity">
    <text evidence="1 4">Belongs to the PAPS reductase family. CysH subfamily.</text>
</comment>
<keyword evidence="4" id="KW-0479">Metal-binding</keyword>
<keyword evidence="4" id="KW-0408">Iron</keyword>
<comment type="caution">
    <text evidence="6">The sequence shown here is derived from an EMBL/GenBank/DDBJ whole genome shotgun (WGS) entry which is preliminary data.</text>
</comment>
<dbReference type="Pfam" id="PF01507">
    <property type="entry name" value="PAPS_reduct"/>
    <property type="match status" value="1"/>
</dbReference>
<dbReference type="Proteomes" id="UP000321938">
    <property type="component" value="Unassembled WGS sequence"/>
</dbReference>
<dbReference type="GO" id="GO:0070814">
    <property type="term" value="P:hydrogen sulfide biosynthetic process"/>
    <property type="evidence" value="ECO:0007669"/>
    <property type="project" value="UniProtKB-UniRule"/>
</dbReference>
<gene>
    <name evidence="4" type="primary">cysH</name>
    <name evidence="6" type="ORF">ES692_17370</name>
</gene>
<feature type="binding site" evidence="4">
    <location>
        <position position="127"/>
    </location>
    <ligand>
        <name>[4Fe-4S] cluster</name>
        <dbReference type="ChEBI" id="CHEBI:49883"/>
    </ligand>
</feature>
<evidence type="ECO:0000313" key="6">
    <source>
        <dbReference type="EMBL" id="TXE15284.1"/>
    </source>
</evidence>
<comment type="subcellular location">
    <subcellularLocation>
        <location evidence="4">Cytoplasm</location>
    </subcellularLocation>
</comment>
<organism evidence="6 7">
    <name type="scientific">Psychroserpens burtonensis</name>
    <dbReference type="NCBI Taxonomy" id="49278"/>
    <lineage>
        <taxon>Bacteria</taxon>
        <taxon>Pseudomonadati</taxon>
        <taxon>Bacteroidota</taxon>
        <taxon>Flavobacteriia</taxon>
        <taxon>Flavobacteriales</taxon>
        <taxon>Flavobacteriaceae</taxon>
        <taxon>Psychroserpens</taxon>
    </lineage>
</organism>
<feature type="domain" description="Phosphoadenosine phosphosulphate reductase" evidence="5">
    <location>
        <begin position="47"/>
        <end position="213"/>
    </location>
</feature>
<accession>A0A5C7B237</accession>
<sequence>MFETTSVKKVIPNISEAEIKALNKTYKRLSATDRIIQLYKDFEVSEVMLTSSFAATSAFLLKLFSEVNKNQTVFFIDTGYHFEETLKYKEELTQRYGLKVASISALKEEHEFTTKDETWTKNPDFCCSINKVKPLDIIKNQYKVWVSGLMEWQSDHRSTLDVFELRGEILKFYPLLDISKQQRDAYIATHDLPFHPLVAKGYNSIGCKHCTVPGDDRNGRWNNNPKTECGLHL</sequence>
<proteinExistence type="inferred from homology"/>
<name>A0A5C7B237_9FLAO</name>
<reference evidence="6 7" key="1">
    <citation type="submission" date="2019-08" db="EMBL/GenBank/DDBJ databases">
        <title>Genome of Psychroserpens burtonensis ACAM 167.</title>
        <authorList>
            <person name="Bowman J.P."/>
        </authorList>
    </citation>
    <scope>NUCLEOTIDE SEQUENCE [LARGE SCALE GENOMIC DNA]</scope>
    <source>
        <strain evidence="6 7">ACAM 167</strain>
    </source>
</reference>
<evidence type="ECO:0000313" key="7">
    <source>
        <dbReference type="Proteomes" id="UP000321938"/>
    </source>
</evidence>
<keyword evidence="4" id="KW-0963">Cytoplasm</keyword>
<dbReference type="EC" id="1.8.4.10" evidence="4"/>
<evidence type="ECO:0000259" key="5">
    <source>
        <dbReference type="Pfam" id="PF01507"/>
    </source>
</evidence>
<dbReference type="InterPro" id="IPR004511">
    <property type="entry name" value="PAPS/APS_Rdtase"/>
</dbReference>
<dbReference type="InterPro" id="IPR002500">
    <property type="entry name" value="PAPS_reduct_dom"/>
</dbReference>
<comment type="pathway">
    <text evidence="3 4">Sulfur metabolism; hydrogen sulfide biosynthesis; sulfite from sulfate.</text>
</comment>